<feature type="non-terminal residue" evidence="1">
    <location>
        <position position="1"/>
    </location>
</feature>
<name>A0A0V0HFA7_SOLCH</name>
<protein>
    <submittedName>
        <fullName evidence="1">Putative ovule protein</fullName>
    </submittedName>
</protein>
<accession>A0A0V0HFA7</accession>
<dbReference type="AlphaFoldDB" id="A0A0V0HFA7"/>
<sequence>VLPCLFIKCGTSIAPAMLHCWMNDHFELLGFEHEISWLSTTSLTTSPHPWVPFQFLQQVWELLRIMEWLG</sequence>
<dbReference type="EMBL" id="GEDG01020817">
    <property type="protein sequence ID" value="JAP18819.1"/>
    <property type="molecule type" value="Transcribed_RNA"/>
</dbReference>
<organism evidence="1">
    <name type="scientific">Solanum chacoense</name>
    <name type="common">Chaco potato</name>
    <dbReference type="NCBI Taxonomy" id="4108"/>
    <lineage>
        <taxon>Eukaryota</taxon>
        <taxon>Viridiplantae</taxon>
        <taxon>Streptophyta</taxon>
        <taxon>Embryophyta</taxon>
        <taxon>Tracheophyta</taxon>
        <taxon>Spermatophyta</taxon>
        <taxon>Magnoliopsida</taxon>
        <taxon>eudicotyledons</taxon>
        <taxon>Gunneridae</taxon>
        <taxon>Pentapetalae</taxon>
        <taxon>asterids</taxon>
        <taxon>lamiids</taxon>
        <taxon>Solanales</taxon>
        <taxon>Solanaceae</taxon>
        <taxon>Solanoideae</taxon>
        <taxon>Solaneae</taxon>
        <taxon>Solanum</taxon>
    </lineage>
</organism>
<proteinExistence type="predicted"/>
<evidence type="ECO:0000313" key="1">
    <source>
        <dbReference type="EMBL" id="JAP18819.1"/>
    </source>
</evidence>
<reference evidence="1" key="1">
    <citation type="submission" date="2015-12" db="EMBL/GenBank/DDBJ databases">
        <title>Gene expression during late stages of embryo sac development: a critical building block for successful pollen-pistil interactions.</title>
        <authorList>
            <person name="Liu Y."/>
            <person name="Joly V."/>
            <person name="Sabar M."/>
            <person name="Matton D.P."/>
        </authorList>
    </citation>
    <scope>NUCLEOTIDE SEQUENCE</scope>
</reference>